<evidence type="ECO:0000313" key="3">
    <source>
        <dbReference type="Proteomes" id="UP001219518"/>
    </source>
</evidence>
<sequence>MPALVNSDVPAVPTVSSEHANGRFCHVGMGHLLHTELICMIILFSLLLQGPLFYLGYCRCCNPATLANWNKFKVPKLFKVEYQSLVMTMVLLTRLLFSLVFVRLRALRTAPTAPLSLDPDSARVASGFSSATQAGTPAT</sequence>
<gene>
    <name evidence="2" type="ORF">KUF71_018908</name>
</gene>
<protein>
    <submittedName>
        <fullName evidence="2">37.2 kDa protein</fullName>
    </submittedName>
</protein>
<dbReference type="Proteomes" id="UP001219518">
    <property type="component" value="Unassembled WGS sequence"/>
</dbReference>
<dbReference type="AlphaFoldDB" id="A0AAE1L6W6"/>
<keyword evidence="1" id="KW-0812">Transmembrane</keyword>
<keyword evidence="1" id="KW-1133">Transmembrane helix</keyword>
<feature type="transmembrane region" description="Helical" evidence="1">
    <location>
        <begin position="82"/>
        <end position="102"/>
    </location>
</feature>
<accession>A0AAE1L6W6</accession>
<keyword evidence="1" id="KW-0472">Membrane</keyword>
<dbReference type="EMBL" id="JAHWGI010000058">
    <property type="protein sequence ID" value="KAK3908480.1"/>
    <property type="molecule type" value="Genomic_DNA"/>
</dbReference>
<feature type="transmembrane region" description="Helical" evidence="1">
    <location>
        <begin position="37"/>
        <end position="57"/>
    </location>
</feature>
<reference evidence="2" key="1">
    <citation type="submission" date="2021-07" db="EMBL/GenBank/DDBJ databases">
        <authorList>
            <person name="Catto M.A."/>
            <person name="Jacobson A."/>
            <person name="Kennedy G."/>
            <person name="Labadie P."/>
            <person name="Hunt B.G."/>
            <person name="Srinivasan R."/>
        </authorList>
    </citation>
    <scope>NUCLEOTIDE SEQUENCE</scope>
    <source>
        <strain evidence="2">PL_HMW_Pooled</strain>
        <tissue evidence="2">Head</tissue>
    </source>
</reference>
<evidence type="ECO:0000313" key="2">
    <source>
        <dbReference type="EMBL" id="KAK3908480.1"/>
    </source>
</evidence>
<name>A0AAE1L6W6_9NEOP</name>
<comment type="caution">
    <text evidence="2">The sequence shown here is derived from an EMBL/GenBank/DDBJ whole genome shotgun (WGS) entry which is preliminary data.</text>
</comment>
<evidence type="ECO:0000256" key="1">
    <source>
        <dbReference type="SAM" id="Phobius"/>
    </source>
</evidence>
<reference evidence="2" key="2">
    <citation type="journal article" date="2023" name="BMC Genomics">
        <title>Pest status, molecular evolution, and epigenetic factors derived from the genome assembly of Frankliniella fusca, a thysanopteran phytovirus vector.</title>
        <authorList>
            <person name="Catto M.A."/>
            <person name="Labadie P.E."/>
            <person name="Jacobson A.L."/>
            <person name="Kennedy G.G."/>
            <person name="Srinivasan R."/>
            <person name="Hunt B.G."/>
        </authorList>
    </citation>
    <scope>NUCLEOTIDE SEQUENCE</scope>
    <source>
        <strain evidence="2">PL_HMW_Pooled</strain>
    </source>
</reference>
<keyword evidence="3" id="KW-1185">Reference proteome</keyword>
<organism evidence="2 3">
    <name type="scientific">Frankliniella fusca</name>
    <dbReference type="NCBI Taxonomy" id="407009"/>
    <lineage>
        <taxon>Eukaryota</taxon>
        <taxon>Metazoa</taxon>
        <taxon>Ecdysozoa</taxon>
        <taxon>Arthropoda</taxon>
        <taxon>Hexapoda</taxon>
        <taxon>Insecta</taxon>
        <taxon>Pterygota</taxon>
        <taxon>Neoptera</taxon>
        <taxon>Paraneoptera</taxon>
        <taxon>Thysanoptera</taxon>
        <taxon>Terebrantia</taxon>
        <taxon>Thripoidea</taxon>
        <taxon>Thripidae</taxon>
        <taxon>Frankliniella</taxon>
    </lineage>
</organism>
<feature type="non-terminal residue" evidence="2">
    <location>
        <position position="1"/>
    </location>
</feature>
<proteinExistence type="predicted"/>